<dbReference type="Pfam" id="PF01497">
    <property type="entry name" value="Peripla_BP_2"/>
    <property type="match status" value="1"/>
</dbReference>
<reference evidence="5 6" key="1">
    <citation type="submission" date="2021-03" db="EMBL/GenBank/DDBJ databases">
        <title>Genomic Encyclopedia of Type Strains, Phase IV (KMG-IV): sequencing the most valuable type-strain genomes for metagenomic binning, comparative biology and taxonomic classification.</title>
        <authorList>
            <person name="Goeker M."/>
        </authorList>
    </citation>
    <scope>NUCLEOTIDE SEQUENCE [LARGE SCALE GENOMIC DNA]</scope>
    <source>
        <strain evidence="5 6">DSM 28783</strain>
    </source>
</reference>
<comment type="similarity">
    <text evidence="1">Belongs to the bacterial solute-binding protein 8 family.</text>
</comment>
<sequence length="318" mass="35200">MYNKLKKFSFLSIVLILVFSLIGCTQSSISQTSKENNKQVETLKNTTYPVKIKDSFNREVTIQKEPKKVISVAPNITETIYALNKQNTLIGRTDFCTYPKEVSSIPSIGGLTDPNIEKIAQLKPDLVIASNHFRMEDLKKLEELNIKVVVLSGPDSFESTYDVINNVGKILNANSKAASVVSAMKKKVAYVEEKVKGKSTPSVYYVVAFGKGGDFTAGKDTFIGKMITMAGGKNAADDTIGWKYSTEKLIEKDPDILICSNKLNSKNEIKTSNGYKDLDAVKKNKLFEIDEDIINRQGPRLADGLEALAKLIHPEAFK</sequence>
<dbReference type="EMBL" id="JAGGLM010000007">
    <property type="protein sequence ID" value="MBP2032764.1"/>
    <property type="molecule type" value="Genomic_DNA"/>
</dbReference>
<name>A0ABS4KRV4_9CLOT</name>
<evidence type="ECO:0000256" key="1">
    <source>
        <dbReference type="ARBA" id="ARBA00008814"/>
    </source>
</evidence>
<dbReference type="InterPro" id="IPR002491">
    <property type="entry name" value="ABC_transptr_periplasmic_BD"/>
</dbReference>
<feature type="chain" id="PRO_5047172550" evidence="3">
    <location>
        <begin position="31"/>
        <end position="318"/>
    </location>
</feature>
<dbReference type="Gene3D" id="3.40.50.1980">
    <property type="entry name" value="Nitrogenase molybdenum iron protein domain"/>
    <property type="match status" value="2"/>
</dbReference>
<dbReference type="InterPro" id="IPR050902">
    <property type="entry name" value="ABC_Transporter_SBP"/>
</dbReference>
<protein>
    <submittedName>
        <fullName evidence="5">Iron complex transport system substrate-binding protein</fullName>
    </submittedName>
</protein>
<dbReference type="InterPro" id="IPR054828">
    <property type="entry name" value="Vit_B12_bind_prot"/>
</dbReference>
<evidence type="ECO:0000313" key="6">
    <source>
        <dbReference type="Proteomes" id="UP001519307"/>
    </source>
</evidence>
<dbReference type="PANTHER" id="PTHR30535">
    <property type="entry name" value="VITAMIN B12-BINDING PROTEIN"/>
    <property type="match status" value="1"/>
</dbReference>
<accession>A0ABS4KRV4</accession>
<dbReference type="RefSeq" id="WP_209701937.1">
    <property type="nucleotide sequence ID" value="NZ_JAGGLM010000007.1"/>
</dbReference>
<dbReference type="Proteomes" id="UP001519307">
    <property type="component" value="Unassembled WGS sequence"/>
</dbReference>
<dbReference type="PROSITE" id="PS50983">
    <property type="entry name" value="FE_B12_PBP"/>
    <property type="match status" value="1"/>
</dbReference>
<evidence type="ECO:0000259" key="4">
    <source>
        <dbReference type="PROSITE" id="PS50983"/>
    </source>
</evidence>
<comment type="caution">
    <text evidence="5">The sequence shown here is derived from an EMBL/GenBank/DDBJ whole genome shotgun (WGS) entry which is preliminary data.</text>
</comment>
<keyword evidence="2 3" id="KW-0732">Signal</keyword>
<dbReference type="PROSITE" id="PS51257">
    <property type="entry name" value="PROKAR_LIPOPROTEIN"/>
    <property type="match status" value="1"/>
</dbReference>
<dbReference type="PANTHER" id="PTHR30535:SF34">
    <property type="entry name" value="MOLYBDATE-BINDING PROTEIN MOLA"/>
    <property type="match status" value="1"/>
</dbReference>
<evidence type="ECO:0000313" key="5">
    <source>
        <dbReference type="EMBL" id="MBP2032764.1"/>
    </source>
</evidence>
<keyword evidence="6" id="KW-1185">Reference proteome</keyword>
<evidence type="ECO:0000256" key="3">
    <source>
        <dbReference type="SAM" id="SignalP"/>
    </source>
</evidence>
<feature type="domain" description="Fe/B12 periplasmic-binding" evidence="4">
    <location>
        <begin position="68"/>
        <end position="316"/>
    </location>
</feature>
<feature type="signal peptide" evidence="3">
    <location>
        <begin position="1"/>
        <end position="30"/>
    </location>
</feature>
<organism evidence="5 6">
    <name type="scientific">Clostridium algifaecis</name>
    <dbReference type="NCBI Taxonomy" id="1472040"/>
    <lineage>
        <taxon>Bacteria</taxon>
        <taxon>Bacillati</taxon>
        <taxon>Bacillota</taxon>
        <taxon>Clostridia</taxon>
        <taxon>Eubacteriales</taxon>
        <taxon>Clostridiaceae</taxon>
        <taxon>Clostridium</taxon>
    </lineage>
</organism>
<proteinExistence type="inferred from homology"/>
<dbReference type="NCBIfam" id="NF038402">
    <property type="entry name" value="TroA_like"/>
    <property type="match status" value="1"/>
</dbReference>
<gene>
    <name evidence="5" type="ORF">J2Z42_001438</name>
</gene>
<dbReference type="SUPFAM" id="SSF53807">
    <property type="entry name" value="Helical backbone' metal receptor"/>
    <property type="match status" value="1"/>
</dbReference>
<dbReference type="CDD" id="cd01143">
    <property type="entry name" value="YvrC"/>
    <property type="match status" value="1"/>
</dbReference>
<evidence type="ECO:0000256" key="2">
    <source>
        <dbReference type="ARBA" id="ARBA00022729"/>
    </source>
</evidence>